<dbReference type="CDD" id="cd08966">
    <property type="entry name" value="EcFpg-like_N"/>
    <property type="match status" value="1"/>
</dbReference>
<dbReference type="Gene3D" id="3.20.190.10">
    <property type="entry name" value="MutM-like, N-terminal"/>
    <property type="match status" value="1"/>
</dbReference>
<evidence type="ECO:0000256" key="8">
    <source>
        <dbReference type="ARBA" id="ARBA00022801"/>
    </source>
</evidence>
<dbReference type="Pfam" id="PF06831">
    <property type="entry name" value="H2TH"/>
    <property type="match status" value="1"/>
</dbReference>
<dbReference type="PANTHER" id="PTHR22993:SF9">
    <property type="entry name" value="FORMAMIDOPYRIMIDINE-DNA GLYCOSYLASE"/>
    <property type="match status" value="1"/>
</dbReference>
<dbReference type="PATRIC" id="fig|1618490.4.peg.342"/>
<dbReference type="Pfam" id="PF06827">
    <property type="entry name" value="zf-FPG_IleRS"/>
    <property type="match status" value="1"/>
</dbReference>
<dbReference type="SMART" id="SM01232">
    <property type="entry name" value="H2TH"/>
    <property type="match status" value="1"/>
</dbReference>
<sequence>MPELPEVEIVRRFLEKSTLNQKITKITVFNQKSLDADLSKIIGQKIIKFSRQGKQLSAHLSNKLILLFHLKMTGQLIYVPLSSKGEARREGDFVFGHPTKDMLTSSLPNKSTRVVFCFSPLVKEGTQGGILYFNDQRKFGWIKLFSQKDLTEFQSGLGVDLLDDEFTFLYFQNQISPTSRPIKSVLLDQSKFAGIGNIYANDALFLAGIHPSAPSNQISLSRLKKLHRSLLQIINESISHGGSTAKDQKYLRPDGTSGTHQFHFYVYQKAGKPCPNCQTPVQRIKLSSRGTFFCPRCQKL</sequence>
<dbReference type="GO" id="GO:0003684">
    <property type="term" value="F:damaged DNA binding"/>
    <property type="evidence" value="ECO:0007669"/>
    <property type="project" value="InterPro"/>
</dbReference>
<evidence type="ECO:0000313" key="20">
    <source>
        <dbReference type="Proteomes" id="UP000034406"/>
    </source>
</evidence>
<evidence type="ECO:0000256" key="15">
    <source>
        <dbReference type="ARBA" id="ARBA00044632"/>
    </source>
</evidence>
<dbReference type="InterPro" id="IPR020629">
    <property type="entry name" value="FPG_Glyclase"/>
</dbReference>
<dbReference type="SUPFAM" id="SSF57716">
    <property type="entry name" value="Glucocorticoid receptor-like (DNA-binding domain)"/>
    <property type="match status" value="1"/>
</dbReference>
<gene>
    <name evidence="19" type="ORF">US90_C0007G0010</name>
</gene>
<keyword evidence="11" id="KW-0234">DNA repair</keyword>
<evidence type="ECO:0000256" key="9">
    <source>
        <dbReference type="ARBA" id="ARBA00022833"/>
    </source>
</evidence>
<dbReference type="PROSITE" id="PS51068">
    <property type="entry name" value="FPG_CAT"/>
    <property type="match status" value="1"/>
</dbReference>
<feature type="domain" description="Formamidopyrimidine-DNA glycosylase catalytic" evidence="18">
    <location>
        <begin position="2"/>
        <end position="140"/>
    </location>
</feature>
<dbReference type="EMBL" id="LBUT01000007">
    <property type="protein sequence ID" value="KKQ70397.1"/>
    <property type="molecule type" value="Genomic_DNA"/>
</dbReference>
<evidence type="ECO:0000259" key="18">
    <source>
        <dbReference type="PROSITE" id="PS51068"/>
    </source>
</evidence>
<reference evidence="19 20" key="1">
    <citation type="journal article" date="2015" name="Nature">
        <title>rRNA introns, odd ribosomes, and small enigmatic genomes across a large radiation of phyla.</title>
        <authorList>
            <person name="Brown C.T."/>
            <person name="Hug L.A."/>
            <person name="Thomas B.C."/>
            <person name="Sharon I."/>
            <person name="Castelle C.J."/>
            <person name="Singh A."/>
            <person name="Wilkins M.J."/>
            <person name="Williams K.H."/>
            <person name="Banfield J.F."/>
        </authorList>
    </citation>
    <scope>NUCLEOTIDE SEQUENCE [LARGE SCALE GENOMIC DNA]</scope>
</reference>
<comment type="catalytic activity">
    <reaction evidence="1">
        <text>Hydrolysis of DNA containing ring-opened 7-methylguanine residues, releasing 2,6-diamino-4-hydroxy-5-(N-methyl)formamidopyrimidine.</text>
        <dbReference type="EC" id="3.2.2.23"/>
    </reaction>
</comment>
<dbReference type="InterPro" id="IPR010979">
    <property type="entry name" value="Ribosomal_uS13-like_H2TH"/>
</dbReference>
<dbReference type="InterPro" id="IPR035937">
    <property type="entry name" value="FPG_N"/>
</dbReference>
<dbReference type="SUPFAM" id="SSF46946">
    <property type="entry name" value="S13-like H2TH domain"/>
    <property type="match status" value="1"/>
</dbReference>
<keyword evidence="7 16" id="KW-0863">Zinc-finger</keyword>
<keyword evidence="9" id="KW-0862">Zinc</keyword>
<comment type="similarity">
    <text evidence="3">Belongs to the FPG family.</text>
</comment>
<keyword evidence="5" id="KW-0479">Metal-binding</keyword>
<proteinExistence type="inferred from homology"/>
<keyword evidence="6" id="KW-0227">DNA damage</keyword>
<keyword evidence="10" id="KW-0238">DNA-binding</keyword>
<keyword evidence="13" id="KW-0511">Multifunctional enzyme</keyword>
<evidence type="ECO:0000256" key="7">
    <source>
        <dbReference type="ARBA" id="ARBA00022771"/>
    </source>
</evidence>
<dbReference type="GO" id="GO:0008270">
    <property type="term" value="F:zinc ion binding"/>
    <property type="evidence" value="ECO:0007669"/>
    <property type="project" value="UniProtKB-KW"/>
</dbReference>
<dbReference type="InterPro" id="IPR012319">
    <property type="entry name" value="FPG_cat"/>
</dbReference>
<name>A0A0G0JUP2_9BACT</name>
<comment type="subunit">
    <text evidence="4">Monomer.</text>
</comment>
<dbReference type="AlphaFoldDB" id="A0A0G0JUP2"/>
<dbReference type="Pfam" id="PF01149">
    <property type="entry name" value="Fapy_DNA_glyco"/>
    <property type="match status" value="1"/>
</dbReference>
<evidence type="ECO:0000313" key="19">
    <source>
        <dbReference type="EMBL" id="KKQ70397.1"/>
    </source>
</evidence>
<keyword evidence="12" id="KW-0456">Lyase</keyword>
<dbReference type="GO" id="GO:0006284">
    <property type="term" value="P:base-excision repair"/>
    <property type="evidence" value="ECO:0007669"/>
    <property type="project" value="InterPro"/>
</dbReference>
<evidence type="ECO:0000256" key="11">
    <source>
        <dbReference type="ARBA" id="ARBA00023204"/>
    </source>
</evidence>
<evidence type="ECO:0000256" key="3">
    <source>
        <dbReference type="ARBA" id="ARBA00009409"/>
    </source>
</evidence>
<evidence type="ECO:0000256" key="13">
    <source>
        <dbReference type="ARBA" id="ARBA00023268"/>
    </source>
</evidence>
<keyword evidence="8" id="KW-0378">Hydrolase</keyword>
<dbReference type="Proteomes" id="UP000034406">
    <property type="component" value="Unassembled WGS sequence"/>
</dbReference>
<dbReference type="GO" id="GO:0034039">
    <property type="term" value="F:8-oxo-7,8-dihydroguanine DNA N-glycosylase activity"/>
    <property type="evidence" value="ECO:0007669"/>
    <property type="project" value="TreeGrafter"/>
</dbReference>
<dbReference type="SUPFAM" id="SSF81624">
    <property type="entry name" value="N-terminal domain of MutM-like DNA repair proteins"/>
    <property type="match status" value="1"/>
</dbReference>
<dbReference type="GO" id="GO:0140078">
    <property type="term" value="F:class I DNA-(apurinic or apyrimidinic site) endonuclease activity"/>
    <property type="evidence" value="ECO:0007669"/>
    <property type="project" value="UniProtKB-EC"/>
</dbReference>
<dbReference type="NCBIfam" id="NF002211">
    <property type="entry name" value="PRK01103.1"/>
    <property type="match status" value="1"/>
</dbReference>
<evidence type="ECO:0000256" key="14">
    <source>
        <dbReference type="ARBA" id="ARBA00023295"/>
    </source>
</evidence>
<dbReference type="InterPro" id="IPR000214">
    <property type="entry name" value="Znf_DNA_glyclase/AP_lyase"/>
</dbReference>
<evidence type="ECO:0000259" key="17">
    <source>
        <dbReference type="PROSITE" id="PS51066"/>
    </source>
</evidence>
<comment type="cofactor">
    <cofactor evidence="2">
        <name>Zn(2+)</name>
        <dbReference type="ChEBI" id="CHEBI:29105"/>
    </cofactor>
</comment>
<dbReference type="SMART" id="SM00898">
    <property type="entry name" value="Fapy_DNA_glyco"/>
    <property type="match status" value="1"/>
</dbReference>
<dbReference type="STRING" id="1618490.US90_C0007G0010"/>
<protein>
    <submittedName>
        <fullName evidence="19">DNA-formamidopyrimidine glycosylase</fullName>
    </submittedName>
</protein>
<comment type="catalytic activity">
    <reaction evidence="15">
        <text>2'-deoxyribonucleotide-(2'-deoxyribose 5'-phosphate)-2'-deoxyribonucleotide-DNA = a 3'-end 2'-deoxyribonucleotide-(2,3-dehydro-2,3-deoxyribose 5'-phosphate)-DNA + a 5'-end 5'-phospho-2'-deoxyribonucleoside-DNA + H(+)</text>
        <dbReference type="Rhea" id="RHEA:66592"/>
        <dbReference type="Rhea" id="RHEA-COMP:13180"/>
        <dbReference type="Rhea" id="RHEA-COMP:16897"/>
        <dbReference type="Rhea" id="RHEA-COMP:17067"/>
        <dbReference type="ChEBI" id="CHEBI:15378"/>
        <dbReference type="ChEBI" id="CHEBI:136412"/>
        <dbReference type="ChEBI" id="CHEBI:157695"/>
        <dbReference type="ChEBI" id="CHEBI:167181"/>
        <dbReference type="EC" id="4.2.99.18"/>
    </reaction>
</comment>
<organism evidence="19 20">
    <name type="scientific">Candidatus Shapirobacteria bacterium GW2011_GWE2_38_30</name>
    <dbReference type="NCBI Taxonomy" id="1618490"/>
    <lineage>
        <taxon>Bacteria</taxon>
        <taxon>Candidatus Shapironibacteriota</taxon>
    </lineage>
</organism>
<keyword evidence="14" id="KW-0326">Glycosidase</keyword>
<evidence type="ECO:0000256" key="12">
    <source>
        <dbReference type="ARBA" id="ARBA00023239"/>
    </source>
</evidence>
<dbReference type="Gene3D" id="1.10.8.50">
    <property type="match status" value="1"/>
</dbReference>
<evidence type="ECO:0000256" key="10">
    <source>
        <dbReference type="ARBA" id="ARBA00023125"/>
    </source>
</evidence>
<evidence type="ECO:0000256" key="6">
    <source>
        <dbReference type="ARBA" id="ARBA00022763"/>
    </source>
</evidence>
<feature type="domain" description="FPG-type" evidence="17">
    <location>
        <begin position="265"/>
        <end position="299"/>
    </location>
</feature>
<evidence type="ECO:0000256" key="2">
    <source>
        <dbReference type="ARBA" id="ARBA00001947"/>
    </source>
</evidence>
<evidence type="ECO:0000256" key="4">
    <source>
        <dbReference type="ARBA" id="ARBA00011245"/>
    </source>
</evidence>
<evidence type="ECO:0000256" key="16">
    <source>
        <dbReference type="PROSITE-ProRule" id="PRU00391"/>
    </source>
</evidence>
<accession>A0A0G0JUP2</accession>
<dbReference type="InterPro" id="IPR010663">
    <property type="entry name" value="Znf_FPG/IleRS"/>
</dbReference>
<dbReference type="FunFam" id="1.10.8.50:FF:000003">
    <property type="entry name" value="Formamidopyrimidine-DNA glycosylase"/>
    <property type="match status" value="1"/>
</dbReference>
<dbReference type="PANTHER" id="PTHR22993">
    <property type="entry name" value="FORMAMIDOPYRIMIDINE-DNA GLYCOSYLASE"/>
    <property type="match status" value="1"/>
</dbReference>
<dbReference type="InterPro" id="IPR015886">
    <property type="entry name" value="H2TH_FPG"/>
</dbReference>
<comment type="caution">
    <text evidence="19">The sequence shown here is derived from an EMBL/GenBank/DDBJ whole genome shotgun (WGS) entry which is preliminary data.</text>
</comment>
<evidence type="ECO:0000256" key="5">
    <source>
        <dbReference type="ARBA" id="ARBA00022723"/>
    </source>
</evidence>
<dbReference type="PROSITE" id="PS51066">
    <property type="entry name" value="ZF_FPG_2"/>
    <property type="match status" value="1"/>
</dbReference>
<evidence type="ECO:0000256" key="1">
    <source>
        <dbReference type="ARBA" id="ARBA00001668"/>
    </source>
</evidence>